<dbReference type="CDD" id="cd06587">
    <property type="entry name" value="VOC"/>
    <property type="match status" value="1"/>
</dbReference>
<dbReference type="Proteomes" id="UP001164748">
    <property type="component" value="Chromosome"/>
</dbReference>
<evidence type="ECO:0000259" key="2">
    <source>
        <dbReference type="PROSITE" id="PS51819"/>
    </source>
</evidence>
<proteinExistence type="predicted"/>
<dbReference type="GO" id="GO:0004493">
    <property type="term" value="F:methylmalonyl-CoA epimerase activity"/>
    <property type="evidence" value="ECO:0007669"/>
    <property type="project" value="TreeGrafter"/>
</dbReference>
<dbReference type="InterPro" id="IPR004360">
    <property type="entry name" value="Glyas_Fos-R_dOase_dom"/>
</dbReference>
<accession>A0AA47LQF3</accession>
<dbReference type="Pfam" id="PF00903">
    <property type="entry name" value="Glyoxalase"/>
    <property type="match status" value="1"/>
</dbReference>
<dbReference type="PROSITE" id="PS51819">
    <property type="entry name" value="VOC"/>
    <property type="match status" value="1"/>
</dbReference>
<evidence type="ECO:0000313" key="4">
    <source>
        <dbReference type="Proteomes" id="UP001164748"/>
    </source>
</evidence>
<dbReference type="InterPro" id="IPR051785">
    <property type="entry name" value="MMCE/EMCE_epimerase"/>
</dbReference>
<sequence length="141" mass="16359">MMTTIEHVNMTVVDMDAALAFLAVAVPDFKIRQDAQSPKGYRWVHVGNEHCYFALQEPNPSSEPSIQPRSTYKSQGVNHIGLIIDDIDTIRERLLEKGYQPNGSMAHETHRKRMYFYDKAGFEWELVAYSSDKPEERYLYE</sequence>
<evidence type="ECO:0000256" key="1">
    <source>
        <dbReference type="ARBA" id="ARBA00022723"/>
    </source>
</evidence>
<dbReference type="InterPro" id="IPR029068">
    <property type="entry name" value="Glyas_Bleomycin-R_OHBP_Dase"/>
</dbReference>
<dbReference type="PANTHER" id="PTHR43048">
    <property type="entry name" value="METHYLMALONYL-COA EPIMERASE"/>
    <property type="match status" value="1"/>
</dbReference>
<dbReference type="EMBL" id="CP114588">
    <property type="protein sequence ID" value="WBA07694.1"/>
    <property type="molecule type" value="Genomic_DNA"/>
</dbReference>
<dbReference type="PANTHER" id="PTHR43048:SF3">
    <property type="entry name" value="METHYLMALONYL-COA EPIMERASE, MITOCHONDRIAL"/>
    <property type="match status" value="1"/>
</dbReference>
<dbReference type="SUPFAM" id="SSF54593">
    <property type="entry name" value="Glyoxalase/Bleomycin resistance protein/Dihydroxybiphenyl dioxygenase"/>
    <property type="match status" value="1"/>
</dbReference>
<reference evidence="3" key="1">
    <citation type="submission" date="2022-09" db="EMBL/GenBank/DDBJ databases">
        <authorList>
            <person name="Li Z.-J."/>
        </authorList>
    </citation>
    <scope>NUCLEOTIDE SEQUENCE</scope>
    <source>
        <strain evidence="3">TGB11</strain>
    </source>
</reference>
<dbReference type="InterPro" id="IPR037523">
    <property type="entry name" value="VOC_core"/>
</dbReference>
<keyword evidence="1" id="KW-0479">Metal-binding</keyword>
<dbReference type="RefSeq" id="WP_254659643.1">
    <property type="nucleotide sequence ID" value="NZ_CP114588.1"/>
</dbReference>
<organism evidence="3 4">
    <name type="scientific">Salinivibrio kushneri</name>
    <dbReference type="NCBI Taxonomy" id="1908198"/>
    <lineage>
        <taxon>Bacteria</taxon>
        <taxon>Pseudomonadati</taxon>
        <taxon>Pseudomonadota</taxon>
        <taxon>Gammaproteobacteria</taxon>
        <taxon>Vibrionales</taxon>
        <taxon>Vibrionaceae</taxon>
        <taxon>Salinivibrio</taxon>
    </lineage>
</organism>
<evidence type="ECO:0000313" key="3">
    <source>
        <dbReference type="EMBL" id="WBA07694.1"/>
    </source>
</evidence>
<dbReference type="GO" id="GO:0046491">
    <property type="term" value="P:L-methylmalonyl-CoA metabolic process"/>
    <property type="evidence" value="ECO:0007669"/>
    <property type="project" value="TreeGrafter"/>
</dbReference>
<feature type="domain" description="VOC" evidence="2">
    <location>
        <begin position="4"/>
        <end position="129"/>
    </location>
</feature>
<dbReference type="GO" id="GO:0046872">
    <property type="term" value="F:metal ion binding"/>
    <property type="evidence" value="ECO:0007669"/>
    <property type="project" value="UniProtKB-KW"/>
</dbReference>
<dbReference type="Gene3D" id="3.10.180.10">
    <property type="entry name" value="2,3-Dihydroxybiphenyl 1,2-Dioxygenase, domain 1"/>
    <property type="match status" value="1"/>
</dbReference>
<gene>
    <name evidence="3" type="ORF">N8M53_07405</name>
</gene>
<name>A0AA47LQF3_9GAMM</name>
<protein>
    <submittedName>
        <fullName evidence="3">VOC family protein</fullName>
    </submittedName>
</protein>
<dbReference type="AlphaFoldDB" id="A0AA47LQF3"/>